<proteinExistence type="predicted"/>
<protein>
    <submittedName>
        <fullName evidence="1">Uncharacterized protein</fullName>
    </submittedName>
</protein>
<gene>
    <name evidence="1" type="ORF">SVIM_LOCUS438595</name>
</gene>
<reference evidence="1" key="1">
    <citation type="submission" date="2019-03" db="EMBL/GenBank/DDBJ databases">
        <authorList>
            <person name="Mank J."/>
            <person name="Almeida P."/>
        </authorList>
    </citation>
    <scope>NUCLEOTIDE SEQUENCE</scope>
    <source>
        <strain evidence="1">78183</strain>
    </source>
</reference>
<dbReference type="EMBL" id="CAADRP010002040">
    <property type="protein sequence ID" value="VFU59528.1"/>
    <property type="molecule type" value="Genomic_DNA"/>
</dbReference>
<accession>A0A6N2MY52</accession>
<dbReference type="AlphaFoldDB" id="A0A6N2MY52"/>
<organism evidence="1">
    <name type="scientific">Salix viminalis</name>
    <name type="common">Common osier</name>
    <name type="synonym">Basket willow</name>
    <dbReference type="NCBI Taxonomy" id="40686"/>
    <lineage>
        <taxon>Eukaryota</taxon>
        <taxon>Viridiplantae</taxon>
        <taxon>Streptophyta</taxon>
        <taxon>Embryophyta</taxon>
        <taxon>Tracheophyta</taxon>
        <taxon>Spermatophyta</taxon>
        <taxon>Magnoliopsida</taxon>
        <taxon>eudicotyledons</taxon>
        <taxon>Gunneridae</taxon>
        <taxon>Pentapetalae</taxon>
        <taxon>rosids</taxon>
        <taxon>fabids</taxon>
        <taxon>Malpighiales</taxon>
        <taxon>Salicaceae</taxon>
        <taxon>Saliceae</taxon>
        <taxon>Salix</taxon>
    </lineage>
</organism>
<name>A0A6N2MY52_SALVM</name>
<evidence type="ECO:0000313" key="1">
    <source>
        <dbReference type="EMBL" id="VFU59528.1"/>
    </source>
</evidence>
<sequence>MGTRFRELFLFQLASLLPPQKEMVAATTIPARESDGLIHFSGINHQAYEDSILEKLRKNSILFGNLMFTSGILRSCLDCNITDRETSMGVNKTPTVTREEMKNVAAKDVI</sequence>